<accession>A0A3D5IZ89</accession>
<protein>
    <recommendedName>
        <fullName evidence="3">Outer membrane protein beta-barrel domain-containing protein</fullName>
    </recommendedName>
</protein>
<dbReference type="Pfam" id="PF13505">
    <property type="entry name" value="OMP_b-brl"/>
    <property type="match status" value="1"/>
</dbReference>
<dbReference type="InterPro" id="IPR011250">
    <property type="entry name" value="OMP/PagP_B-barrel"/>
</dbReference>
<dbReference type="SUPFAM" id="SSF56925">
    <property type="entry name" value="OMPA-like"/>
    <property type="match status" value="1"/>
</dbReference>
<evidence type="ECO:0000259" key="3">
    <source>
        <dbReference type="Pfam" id="PF13505"/>
    </source>
</evidence>
<name>A0A3D5IZ89_9FLAO</name>
<dbReference type="Proteomes" id="UP000264330">
    <property type="component" value="Unassembled WGS sequence"/>
</dbReference>
<evidence type="ECO:0000313" key="4">
    <source>
        <dbReference type="EMBL" id="HCV80356.1"/>
    </source>
</evidence>
<feature type="domain" description="Outer membrane protein beta-barrel" evidence="3">
    <location>
        <begin position="7"/>
        <end position="164"/>
    </location>
</feature>
<evidence type="ECO:0000256" key="2">
    <source>
        <dbReference type="SAM" id="SignalP"/>
    </source>
</evidence>
<dbReference type="InterPro" id="IPR027385">
    <property type="entry name" value="Beta-barrel_OMP"/>
</dbReference>
<evidence type="ECO:0000256" key="1">
    <source>
        <dbReference type="ARBA" id="ARBA00022729"/>
    </source>
</evidence>
<organism evidence="4 5">
    <name type="scientific">Zunongwangia profunda</name>
    <dbReference type="NCBI Taxonomy" id="398743"/>
    <lineage>
        <taxon>Bacteria</taxon>
        <taxon>Pseudomonadati</taxon>
        <taxon>Bacteroidota</taxon>
        <taxon>Flavobacteriia</taxon>
        <taxon>Flavobacteriales</taxon>
        <taxon>Flavobacteriaceae</taxon>
        <taxon>Zunongwangia</taxon>
    </lineage>
</organism>
<reference evidence="4 5" key="1">
    <citation type="journal article" date="2018" name="Nat. Biotechnol.">
        <title>A standardized bacterial taxonomy based on genome phylogeny substantially revises the tree of life.</title>
        <authorList>
            <person name="Parks D.H."/>
            <person name="Chuvochina M."/>
            <person name="Waite D.W."/>
            <person name="Rinke C."/>
            <person name="Skarshewski A."/>
            <person name="Chaumeil P.A."/>
            <person name="Hugenholtz P."/>
        </authorList>
    </citation>
    <scope>NUCLEOTIDE SEQUENCE [LARGE SCALE GENOMIC DNA]</scope>
    <source>
        <strain evidence="4">UBA9359</strain>
    </source>
</reference>
<gene>
    <name evidence="4" type="ORF">DGQ38_04840</name>
</gene>
<proteinExistence type="predicted"/>
<evidence type="ECO:0000313" key="5">
    <source>
        <dbReference type="Proteomes" id="UP000264330"/>
    </source>
</evidence>
<comment type="caution">
    <text evidence="4">The sequence shown here is derived from an EMBL/GenBank/DDBJ whole genome shotgun (WGS) entry which is preliminary data.</text>
</comment>
<sequence length="197" mass="21640">MKKFLIIMLCLATTGIWAQSTEFGIKGGLNYGSTGDIDNFSDAREDFPDITNGERKAGYHFGIFANFGISSFFIQPELVYTKLTTDYGAFDYNLDKIDLPLLLGVDILGPLNIKAGPSFQYITNNEIENGSFKISDVENDLTVGYQLGAGLNLGNLGIDVRYEGAFTDNTAFREEASNNFGIDSRPSQWILSLSLAL</sequence>
<dbReference type="AlphaFoldDB" id="A0A3D5IZ89"/>
<feature type="signal peptide" evidence="2">
    <location>
        <begin position="1"/>
        <end position="18"/>
    </location>
</feature>
<keyword evidence="1 2" id="KW-0732">Signal</keyword>
<feature type="chain" id="PRO_5017738400" description="Outer membrane protein beta-barrel domain-containing protein" evidence="2">
    <location>
        <begin position="19"/>
        <end position="197"/>
    </location>
</feature>
<dbReference type="EMBL" id="DPMF01000105">
    <property type="protein sequence ID" value="HCV80356.1"/>
    <property type="molecule type" value="Genomic_DNA"/>
</dbReference>